<dbReference type="AlphaFoldDB" id="A0A8J3FZ07"/>
<sequence>MNMSMTRAQLLNESGLLETTVSSEQVYDGYFFHVFHDKVALPDGATAVREHMKHPGAVMVMPVFDNGDVLVERQYRYPLRQVFVEFPAGKKDEGEEPLQTGQRELLEETGYTAAEWEHVTDIHNAIAYCDEVIHFYIARGLTKQSEQALDNHEFLQVMRVPFVELEAWMKQGWVPDVKTQLGIFWLKEKLFSKACD</sequence>
<dbReference type="PROSITE" id="PS51462">
    <property type="entry name" value="NUDIX"/>
    <property type="match status" value="1"/>
</dbReference>
<evidence type="ECO:0000256" key="7">
    <source>
        <dbReference type="ARBA" id="ARBA00032272"/>
    </source>
</evidence>
<evidence type="ECO:0000313" key="9">
    <source>
        <dbReference type="EMBL" id="GHA77717.1"/>
    </source>
</evidence>
<evidence type="ECO:0000256" key="3">
    <source>
        <dbReference type="ARBA" id="ARBA00007275"/>
    </source>
</evidence>
<evidence type="ECO:0000256" key="1">
    <source>
        <dbReference type="ARBA" id="ARBA00000847"/>
    </source>
</evidence>
<gene>
    <name evidence="9" type="ORF">GCM10009007_18340</name>
</gene>
<dbReference type="InterPro" id="IPR015797">
    <property type="entry name" value="NUDIX_hydrolase-like_dom_sf"/>
</dbReference>
<dbReference type="GO" id="GO:0005829">
    <property type="term" value="C:cytosol"/>
    <property type="evidence" value="ECO:0007669"/>
    <property type="project" value="TreeGrafter"/>
</dbReference>
<comment type="catalytic activity">
    <reaction evidence="1">
        <text>GDP-alpha-D-mannose + H2O = alpha-D-mannose 1-phosphate + GMP + 2 H(+)</text>
        <dbReference type="Rhea" id="RHEA:27978"/>
        <dbReference type="ChEBI" id="CHEBI:15377"/>
        <dbReference type="ChEBI" id="CHEBI:15378"/>
        <dbReference type="ChEBI" id="CHEBI:57527"/>
        <dbReference type="ChEBI" id="CHEBI:58115"/>
        <dbReference type="ChEBI" id="CHEBI:58409"/>
    </reaction>
</comment>
<evidence type="ECO:0000256" key="2">
    <source>
        <dbReference type="ARBA" id="ARBA00001946"/>
    </source>
</evidence>
<dbReference type="PANTHER" id="PTHR11839">
    <property type="entry name" value="UDP/ADP-SUGAR PYROPHOSPHATASE"/>
    <property type="match status" value="1"/>
</dbReference>
<feature type="domain" description="Nudix hydrolase" evidence="8">
    <location>
        <begin position="52"/>
        <end position="187"/>
    </location>
</feature>
<dbReference type="EMBL" id="BMZG01000010">
    <property type="protein sequence ID" value="GHA77717.1"/>
    <property type="molecule type" value="Genomic_DNA"/>
</dbReference>
<evidence type="ECO:0000256" key="4">
    <source>
        <dbReference type="ARBA" id="ARBA00016377"/>
    </source>
</evidence>
<dbReference type="GO" id="GO:0016787">
    <property type="term" value="F:hydrolase activity"/>
    <property type="evidence" value="ECO:0007669"/>
    <property type="project" value="UniProtKB-KW"/>
</dbReference>
<evidence type="ECO:0000256" key="6">
    <source>
        <dbReference type="ARBA" id="ARBA00032162"/>
    </source>
</evidence>
<dbReference type="GO" id="GO:0019693">
    <property type="term" value="P:ribose phosphate metabolic process"/>
    <property type="evidence" value="ECO:0007669"/>
    <property type="project" value="TreeGrafter"/>
</dbReference>
<keyword evidence="10" id="KW-1185">Reference proteome</keyword>
<accession>A0A8J3FZ07</accession>
<dbReference type="SUPFAM" id="SSF55811">
    <property type="entry name" value="Nudix"/>
    <property type="match status" value="1"/>
</dbReference>
<dbReference type="InterPro" id="IPR000086">
    <property type="entry name" value="NUDIX_hydrolase_dom"/>
</dbReference>
<dbReference type="Gene3D" id="3.90.79.10">
    <property type="entry name" value="Nucleoside Triphosphate Pyrophosphohydrolase"/>
    <property type="match status" value="1"/>
</dbReference>
<reference evidence="9" key="2">
    <citation type="submission" date="2020-09" db="EMBL/GenBank/DDBJ databases">
        <authorList>
            <person name="Sun Q."/>
            <person name="Kim S."/>
        </authorList>
    </citation>
    <scope>NUCLEOTIDE SEQUENCE</scope>
    <source>
        <strain evidence="9">KCTC 32501</strain>
    </source>
</reference>
<evidence type="ECO:0000313" key="10">
    <source>
        <dbReference type="Proteomes" id="UP000614287"/>
    </source>
</evidence>
<dbReference type="Pfam" id="PF00293">
    <property type="entry name" value="NUDIX"/>
    <property type="match status" value="1"/>
</dbReference>
<name>A0A8J3FZ07_9BURK</name>
<reference evidence="9" key="1">
    <citation type="journal article" date="2014" name="Int. J. Syst. Evol. Microbiol.">
        <title>Complete genome sequence of Corynebacterium casei LMG S-19264T (=DSM 44701T), isolated from a smear-ripened cheese.</title>
        <authorList>
            <consortium name="US DOE Joint Genome Institute (JGI-PGF)"/>
            <person name="Walter F."/>
            <person name="Albersmeier A."/>
            <person name="Kalinowski J."/>
            <person name="Ruckert C."/>
        </authorList>
    </citation>
    <scope>NUCLEOTIDE SEQUENCE</scope>
    <source>
        <strain evidence="9">KCTC 32501</strain>
    </source>
</reference>
<evidence type="ECO:0000256" key="5">
    <source>
        <dbReference type="ARBA" id="ARBA00022801"/>
    </source>
</evidence>
<organism evidence="9 10">
    <name type="scientific">Formosimonas limnophila</name>
    <dbReference type="NCBI Taxonomy" id="1384487"/>
    <lineage>
        <taxon>Bacteria</taxon>
        <taxon>Pseudomonadati</taxon>
        <taxon>Pseudomonadota</taxon>
        <taxon>Betaproteobacteria</taxon>
        <taxon>Burkholderiales</taxon>
        <taxon>Burkholderiaceae</taxon>
        <taxon>Formosimonas</taxon>
    </lineage>
</organism>
<proteinExistence type="inferred from homology"/>
<dbReference type="Proteomes" id="UP000614287">
    <property type="component" value="Unassembled WGS sequence"/>
</dbReference>
<comment type="cofactor">
    <cofactor evidence="2">
        <name>Mg(2+)</name>
        <dbReference type="ChEBI" id="CHEBI:18420"/>
    </cofactor>
</comment>
<keyword evidence="5" id="KW-0378">Hydrolase</keyword>
<dbReference type="GO" id="GO:0006753">
    <property type="term" value="P:nucleoside phosphate metabolic process"/>
    <property type="evidence" value="ECO:0007669"/>
    <property type="project" value="TreeGrafter"/>
</dbReference>
<comment type="caution">
    <text evidence="9">The sequence shown here is derived from an EMBL/GenBank/DDBJ whole genome shotgun (WGS) entry which is preliminary data.</text>
</comment>
<protein>
    <recommendedName>
        <fullName evidence="4">GDP-mannose pyrophosphatase</fullName>
    </recommendedName>
    <alternativeName>
        <fullName evidence="6">GDP-mannose hydrolase</fullName>
    </alternativeName>
    <alternativeName>
        <fullName evidence="7">GDPMK</fullName>
    </alternativeName>
</protein>
<evidence type="ECO:0000259" key="8">
    <source>
        <dbReference type="PROSITE" id="PS51462"/>
    </source>
</evidence>
<dbReference type="PANTHER" id="PTHR11839:SF18">
    <property type="entry name" value="NUDIX HYDROLASE DOMAIN-CONTAINING PROTEIN"/>
    <property type="match status" value="1"/>
</dbReference>
<comment type="similarity">
    <text evidence="3">Belongs to the Nudix hydrolase family. NudK subfamily.</text>
</comment>